<keyword evidence="4" id="KW-0488">Methylation</keyword>
<evidence type="ECO:0000256" key="9">
    <source>
        <dbReference type="SAM" id="Phobius"/>
    </source>
</evidence>
<evidence type="ECO:0000256" key="7">
    <source>
        <dbReference type="ARBA" id="ARBA00022989"/>
    </source>
</evidence>
<dbReference type="Proteomes" id="UP000288279">
    <property type="component" value="Unassembled WGS sequence"/>
</dbReference>
<dbReference type="SUPFAM" id="SSF54523">
    <property type="entry name" value="Pili subunits"/>
    <property type="match status" value="1"/>
</dbReference>
<keyword evidence="6 9" id="KW-0812">Transmembrane</keyword>
<dbReference type="EMBL" id="PIQG01000002">
    <property type="protein sequence ID" value="RUO78345.1"/>
    <property type="molecule type" value="Genomic_DNA"/>
</dbReference>
<comment type="caution">
    <text evidence="10">The sequence shown here is derived from an EMBL/GenBank/DDBJ whole genome shotgun (WGS) entry which is preliminary data.</text>
</comment>
<dbReference type="InterPro" id="IPR045584">
    <property type="entry name" value="Pilin-like"/>
</dbReference>
<dbReference type="GO" id="GO:0005886">
    <property type="term" value="C:plasma membrane"/>
    <property type="evidence" value="ECO:0007669"/>
    <property type="project" value="UniProtKB-SubCell"/>
</dbReference>
<comment type="subcellular location">
    <subcellularLocation>
        <location evidence="1">Cell inner membrane</location>
        <topology evidence="1">Single-pass membrane protein</topology>
    </subcellularLocation>
</comment>
<protein>
    <recommendedName>
        <fullName evidence="12">Prepilin-type N-terminal cleavage/methylation domain-containing protein</fullName>
    </recommendedName>
</protein>
<accession>A0A432ZJZ6</accession>
<keyword evidence="3" id="KW-1003">Cell membrane</keyword>
<evidence type="ECO:0000256" key="3">
    <source>
        <dbReference type="ARBA" id="ARBA00022475"/>
    </source>
</evidence>
<keyword evidence="11" id="KW-1185">Reference proteome</keyword>
<gene>
    <name evidence="10" type="ORF">CWI83_04765</name>
</gene>
<evidence type="ECO:0000256" key="6">
    <source>
        <dbReference type="ARBA" id="ARBA00022692"/>
    </source>
</evidence>
<evidence type="ECO:0000256" key="4">
    <source>
        <dbReference type="ARBA" id="ARBA00022481"/>
    </source>
</evidence>
<organism evidence="10 11">
    <name type="scientific">Pseudidiomarina taiwanensis</name>
    <dbReference type="NCBI Taxonomy" id="337250"/>
    <lineage>
        <taxon>Bacteria</taxon>
        <taxon>Pseudomonadati</taxon>
        <taxon>Pseudomonadota</taxon>
        <taxon>Gammaproteobacteria</taxon>
        <taxon>Alteromonadales</taxon>
        <taxon>Idiomarinaceae</taxon>
        <taxon>Pseudidiomarina</taxon>
    </lineage>
</organism>
<evidence type="ECO:0008006" key="12">
    <source>
        <dbReference type="Google" id="ProtNLM"/>
    </source>
</evidence>
<evidence type="ECO:0000256" key="2">
    <source>
        <dbReference type="ARBA" id="ARBA00008358"/>
    </source>
</evidence>
<name>A0A432ZJZ6_9GAMM</name>
<dbReference type="AlphaFoldDB" id="A0A432ZJZ6"/>
<evidence type="ECO:0000313" key="10">
    <source>
        <dbReference type="EMBL" id="RUO78345.1"/>
    </source>
</evidence>
<comment type="similarity">
    <text evidence="2">Belongs to the GSP I family.</text>
</comment>
<evidence type="ECO:0000256" key="8">
    <source>
        <dbReference type="ARBA" id="ARBA00023136"/>
    </source>
</evidence>
<dbReference type="PANTHER" id="PTHR38779">
    <property type="entry name" value="TYPE II SECRETION SYSTEM PROTEIN I-RELATED"/>
    <property type="match status" value="1"/>
</dbReference>
<dbReference type="NCBIfam" id="TIGR02532">
    <property type="entry name" value="IV_pilin_GFxxxE"/>
    <property type="match status" value="1"/>
</dbReference>
<dbReference type="InterPro" id="IPR010052">
    <property type="entry name" value="T2SS_protein-GspI"/>
</dbReference>
<keyword evidence="7 9" id="KW-1133">Transmembrane helix</keyword>
<dbReference type="GO" id="GO:0015627">
    <property type="term" value="C:type II protein secretion system complex"/>
    <property type="evidence" value="ECO:0007669"/>
    <property type="project" value="InterPro"/>
</dbReference>
<evidence type="ECO:0000256" key="5">
    <source>
        <dbReference type="ARBA" id="ARBA00022519"/>
    </source>
</evidence>
<dbReference type="Pfam" id="PF07963">
    <property type="entry name" value="N_methyl"/>
    <property type="match status" value="1"/>
</dbReference>
<keyword evidence="8 9" id="KW-0472">Membrane</keyword>
<reference evidence="10 11" key="1">
    <citation type="journal article" date="2011" name="Front. Microbiol.">
        <title>Genomic signatures of strain selection and enhancement in Bacillus atrophaeus var. globigii, a historical biowarfare simulant.</title>
        <authorList>
            <person name="Gibbons H.S."/>
            <person name="Broomall S.M."/>
            <person name="McNew L.A."/>
            <person name="Daligault H."/>
            <person name="Chapman C."/>
            <person name="Bruce D."/>
            <person name="Karavis M."/>
            <person name="Krepps M."/>
            <person name="McGregor P.A."/>
            <person name="Hong C."/>
            <person name="Park K.H."/>
            <person name="Akmal A."/>
            <person name="Feldman A."/>
            <person name="Lin J.S."/>
            <person name="Chang W.E."/>
            <person name="Higgs B.W."/>
            <person name="Demirev P."/>
            <person name="Lindquist J."/>
            <person name="Liem A."/>
            <person name="Fochler E."/>
            <person name="Read T.D."/>
            <person name="Tapia R."/>
            <person name="Johnson S."/>
            <person name="Bishop-Lilly K.A."/>
            <person name="Detter C."/>
            <person name="Han C."/>
            <person name="Sozhamannan S."/>
            <person name="Rosenzweig C.N."/>
            <person name="Skowronski E.W."/>
        </authorList>
    </citation>
    <scope>NUCLEOTIDE SEQUENCE [LARGE SCALE GENOMIC DNA]</scope>
    <source>
        <strain evidence="10 11">PIT1</strain>
    </source>
</reference>
<evidence type="ECO:0000256" key="1">
    <source>
        <dbReference type="ARBA" id="ARBA00004377"/>
    </source>
</evidence>
<keyword evidence="5" id="KW-0997">Cell inner membrane</keyword>
<dbReference type="OrthoDB" id="6121517at2"/>
<dbReference type="InterPro" id="IPR012902">
    <property type="entry name" value="N_methyl_site"/>
</dbReference>
<dbReference type="RefSeq" id="WP_126826465.1">
    <property type="nucleotide sequence ID" value="NZ_PIQG01000002.1"/>
</dbReference>
<evidence type="ECO:0000313" key="11">
    <source>
        <dbReference type="Proteomes" id="UP000288279"/>
    </source>
</evidence>
<dbReference type="GO" id="GO:0015628">
    <property type="term" value="P:protein secretion by the type II secretion system"/>
    <property type="evidence" value="ECO:0007669"/>
    <property type="project" value="InterPro"/>
</dbReference>
<proteinExistence type="inferred from homology"/>
<sequence length="192" mass="20932">MTFNLARQSQQRGFTFVELLVVLTIIAVGVAGMVTLQRTFIQSSMRAAERNVALEIAQAQLETLRFTPYDALAGGSAEVTRDDKTYNLTWTISARYFNTVWLSPGDTGLPEPLPTQPDAKAASISVSWQERGGSEQRLTLDGWLGRVTMRDSGLVVTEPPPRNKPQVTYTPGAAPAVIGVKLTEDGAATTFW</sequence>
<dbReference type="PANTHER" id="PTHR38779:SF2">
    <property type="entry name" value="TYPE II SECRETION SYSTEM PROTEIN I-RELATED"/>
    <property type="match status" value="1"/>
</dbReference>
<feature type="transmembrane region" description="Helical" evidence="9">
    <location>
        <begin position="14"/>
        <end position="36"/>
    </location>
</feature>